<dbReference type="AlphaFoldDB" id="A0A917LSL1"/>
<feature type="transmembrane region" description="Helical" evidence="7">
    <location>
        <begin position="179"/>
        <end position="205"/>
    </location>
</feature>
<feature type="transmembrane region" description="Helical" evidence="7">
    <location>
        <begin position="225"/>
        <end position="244"/>
    </location>
</feature>
<feature type="transmembrane region" description="Helical" evidence="7">
    <location>
        <begin position="130"/>
        <end position="150"/>
    </location>
</feature>
<dbReference type="RefSeq" id="WP_188536106.1">
    <property type="nucleotide sequence ID" value="NZ_BMEQ01000006.1"/>
</dbReference>
<dbReference type="GO" id="GO:0005886">
    <property type="term" value="C:plasma membrane"/>
    <property type="evidence" value="ECO:0007669"/>
    <property type="project" value="UniProtKB-SubCell"/>
</dbReference>
<dbReference type="EMBL" id="BMEQ01000006">
    <property type="protein sequence ID" value="GGG54415.1"/>
    <property type="molecule type" value="Genomic_DNA"/>
</dbReference>
<dbReference type="GO" id="GO:0055085">
    <property type="term" value="P:transmembrane transport"/>
    <property type="evidence" value="ECO:0007669"/>
    <property type="project" value="InterPro"/>
</dbReference>
<keyword evidence="5 7" id="KW-1133">Transmembrane helix</keyword>
<dbReference type="PANTHER" id="PTHR30151">
    <property type="entry name" value="ALKANE SULFONATE ABC TRANSPORTER-RELATED, MEMBRANE SUBUNIT"/>
    <property type="match status" value="1"/>
</dbReference>
<keyword evidence="3" id="KW-1003">Cell membrane</keyword>
<keyword evidence="10" id="KW-1185">Reference proteome</keyword>
<dbReference type="Pfam" id="PF00528">
    <property type="entry name" value="BPD_transp_1"/>
    <property type="match status" value="1"/>
</dbReference>
<sequence length="264" mass="27970">MATTRAGRSWGPAALGALGILGFLATWEVLPLTGLVDPRYLPPASEVLAELGAQFLSAGFWLAVWQTVRAWFLGLLIAAVAAIVLGLVIGTSAVLRRATHTTIEFLRPIPSVALIPLAVLLFGVQLESTLLLVVYASFWQILIQVLYGVADVDTVAQNTARSFGLGRFARVRYVTWPTALPYVITGLRLGAAVALILAVTAQLVIGSPGLGREIALAQSGGAVSAMYAFVLTTGLLGVLINMAMRVLERRALAWHSSVRGEVAV</sequence>
<evidence type="ECO:0000313" key="10">
    <source>
        <dbReference type="Proteomes" id="UP000638848"/>
    </source>
</evidence>
<protein>
    <submittedName>
        <fullName evidence="9">Nitrate ABC transporter permease</fullName>
    </submittedName>
</protein>
<evidence type="ECO:0000256" key="5">
    <source>
        <dbReference type="ARBA" id="ARBA00022989"/>
    </source>
</evidence>
<dbReference type="SUPFAM" id="SSF161098">
    <property type="entry name" value="MetI-like"/>
    <property type="match status" value="1"/>
</dbReference>
<feature type="domain" description="ABC transmembrane type-1" evidence="8">
    <location>
        <begin position="64"/>
        <end position="248"/>
    </location>
</feature>
<evidence type="ECO:0000256" key="4">
    <source>
        <dbReference type="ARBA" id="ARBA00022692"/>
    </source>
</evidence>
<dbReference type="CDD" id="cd06261">
    <property type="entry name" value="TM_PBP2"/>
    <property type="match status" value="1"/>
</dbReference>
<dbReference type="PANTHER" id="PTHR30151:SF0">
    <property type="entry name" value="ABC TRANSPORTER PERMEASE PROTEIN MJ0413-RELATED"/>
    <property type="match status" value="1"/>
</dbReference>
<keyword evidence="2 7" id="KW-0813">Transport</keyword>
<dbReference type="Gene3D" id="1.10.3720.10">
    <property type="entry name" value="MetI-like"/>
    <property type="match status" value="1"/>
</dbReference>
<evidence type="ECO:0000313" key="9">
    <source>
        <dbReference type="EMBL" id="GGG54415.1"/>
    </source>
</evidence>
<evidence type="ECO:0000256" key="3">
    <source>
        <dbReference type="ARBA" id="ARBA00022475"/>
    </source>
</evidence>
<organism evidence="9 10">
    <name type="scientific">Kocuria dechangensis</name>
    <dbReference type="NCBI Taxonomy" id="1176249"/>
    <lineage>
        <taxon>Bacteria</taxon>
        <taxon>Bacillati</taxon>
        <taxon>Actinomycetota</taxon>
        <taxon>Actinomycetes</taxon>
        <taxon>Micrococcales</taxon>
        <taxon>Micrococcaceae</taxon>
        <taxon>Kocuria</taxon>
    </lineage>
</organism>
<accession>A0A917LSL1</accession>
<keyword evidence="4 7" id="KW-0812">Transmembrane</keyword>
<comment type="caution">
    <text evidence="9">The sequence shown here is derived from an EMBL/GenBank/DDBJ whole genome shotgun (WGS) entry which is preliminary data.</text>
</comment>
<evidence type="ECO:0000259" key="8">
    <source>
        <dbReference type="PROSITE" id="PS50928"/>
    </source>
</evidence>
<reference evidence="9" key="1">
    <citation type="journal article" date="2014" name="Int. J. Syst. Evol. Microbiol.">
        <title>Complete genome sequence of Corynebacterium casei LMG S-19264T (=DSM 44701T), isolated from a smear-ripened cheese.</title>
        <authorList>
            <consortium name="US DOE Joint Genome Institute (JGI-PGF)"/>
            <person name="Walter F."/>
            <person name="Albersmeier A."/>
            <person name="Kalinowski J."/>
            <person name="Ruckert C."/>
        </authorList>
    </citation>
    <scope>NUCLEOTIDE SEQUENCE</scope>
    <source>
        <strain evidence="9">CGMCC 1.12187</strain>
    </source>
</reference>
<comment type="subcellular location">
    <subcellularLocation>
        <location evidence="1 7">Cell membrane</location>
        <topology evidence="1 7">Multi-pass membrane protein</topology>
    </subcellularLocation>
</comment>
<proteinExistence type="inferred from homology"/>
<dbReference type="Proteomes" id="UP000638848">
    <property type="component" value="Unassembled WGS sequence"/>
</dbReference>
<evidence type="ECO:0000256" key="2">
    <source>
        <dbReference type="ARBA" id="ARBA00022448"/>
    </source>
</evidence>
<gene>
    <name evidence="9" type="primary">ssuC</name>
    <name evidence="9" type="ORF">GCM10011374_16660</name>
</gene>
<keyword evidence="6 7" id="KW-0472">Membrane</keyword>
<evidence type="ECO:0000256" key="1">
    <source>
        <dbReference type="ARBA" id="ARBA00004651"/>
    </source>
</evidence>
<dbReference type="InterPro" id="IPR000515">
    <property type="entry name" value="MetI-like"/>
</dbReference>
<dbReference type="PROSITE" id="PS50928">
    <property type="entry name" value="ABC_TM1"/>
    <property type="match status" value="1"/>
</dbReference>
<feature type="transmembrane region" description="Helical" evidence="7">
    <location>
        <begin position="105"/>
        <end position="124"/>
    </location>
</feature>
<evidence type="ECO:0000256" key="7">
    <source>
        <dbReference type="RuleBase" id="RU363032"/>
    </source>
</evidence>
<evidence type="ECO:0000256" key="6">
    <source>
        <dbReference type="ARBA" id="ARBA00023136"/>
    </source>
</evidence>
<dbReference type="InterPro" id="IPR035906">
    <property type="entry name" value="MetI-like_sf"/>
</dbReference>
<name>A0A917LSL1_9MICC</name>
<comment type="similarity">
    <text evidence="7">Belongs to the binding-protein-dependent transport system permease family.</text>
</comment>
<feature type="transmembrane region" description="Helical" evidence="7">
    <location>
        <begin position="12"/>
        <end position="35"/>
    </location>
</feature>
<feature type="transmembrane region" description="Helical" evidence="7">
    <location>
        <begin position="70"/>
        <end position="93"/>
    </location>
</feature>
<reference evidence="9" key="2">
    <citation type="submission" date="2020-09" db="EMBL/GenBank/DDBJ databases">
        <authorList>
            <person name="Sun Q."/>
            <person name="Zhou Y."/>
        </authorList>
    </citation>
    <scope>NUCLEOTIDE SEQUENCE</scope>
    <source>
        <strain evidence="9">CGMCC 1.12187</strain>
    </source>
</reference>